<feature type="compositionally biased region" description="Basic and acidic residues" evidence="1">
    <location>
        <begin position="8"/>
        <end position="17"/>
    </location>
</feature>
<evidence type="ECO:0000313" key="3">
    <source>
        <dbReference type="EMBL" id="RDI39807.1"/>
    </source>
</evidence>
<organism evidence="3 4">
    <name type="scientific">Gluconacetobacter liquefaciens</name>
    <name type="common">Acetobacter liquefaciens</name>
    <dbReference type="NCBI Taxonomy" id="89584"/>
    <lineage>
        <taxon>Bacteria</taxon>
        <taxon>Pseudomonadati</taxon>
        <taxon>Pseudomonadota</taxon>
        <taxon>Alphaproteobacteria</taxon>
        <taxon>Acetobacterales</taxon>
        <taxon>Acetobacteraceae</taxon>
        <taxon>Gluconacetobacter</taxon>
    </lineage>
</organism>
<dbReference type="RefSeq" id="WP_114726619.1">
    <property type="nucleotide sequence ID" value="NZ_BJMI01000009.1"/>
</dbReference>
<dbReference type="Proteomes" id="UP000562982">
    <property type="component" value="Unassembled WGS sequence"/>
</dbReference>
<protein>
    <submittedName>
        <fullName evidence="2">ABC transporter substrate-binding protein</fullName>
    </submittedName>
    <submittedName>
        <fullName evidence="3">NitT/TauT family transport system substrate-binding protein</fullName>
    </submittedName>
</protein>
<evidence type="ECO:0000313" key="5">
    <source>
        <dbReference type="Proteomes" id="UP000562982"/>
    </source>
</evidence>
<reference evidence="2 5" key="2">
    <citation type="submission" date="2020-04" db="EMBL/GenBank/DDBJ databases">
        <title>Description of novel Gluconacetobacter.</title>
        <authorList>
            <person name="Sombolestani A."/>
        </authorList>
    </citation>
    <scope>NUCLEOTIDE SEQUENCE [LARGE SCALE GENOMIC DNA]</scope>
    <source>
        <strain evidence="2 5">LMG 1382</strain>
    </source>
</reference>
<gene>
    <name evidence="3" type="ORF">C7453_102603</name>
    <name evidence="2" type="ORF">HLH32_06260</name>
</gene>
<feature type="region of interest" description="Disordered" evidence="1">
    <location>
        <begin position="1"/>
        <end position="22"/>
    </location>
</feature>
<reference evidence="3 4" key="1">
    <citation type="submission" date="2018-07" db="EMBL/GenBank/DDBJ databases">
        <title>Genomic Encyclopedia of Type Strains, Phase IV (KMG-IV): sequencing the most valuable type-strain genomes for metagenomic binning, comparative biology and taxonomic classification.</title>
        <authorList>
            <person name="Goeker M."/>
        </authorList>
    </citation>
    <scope>NUCLEOTIDE SEQUENCE [LARGE SCALE GENOMIC DNA]</scope>
    <source>
        <strain evidence="3 4">DSM 5603</strain>
    </source>
</reference>
<keyword evidence="4" id="KW-1185">Reference proteome</keyword>
<dbReference type="OrthoDB" id="9771642at2"/>
<name>A0A370G7N7_GLULI</name>
<dbReference type="Gene3D" id="3.40.190.10">
    <property type="entry name" value="Periplasmic binding protein-like II"/>
    <property type="match status" value="2"/>
</dbReference>
<accession>A0A370G7N7</accession>
<dbReference type="SUPFAM" id="SSF53850">
    <property type="entry name" value="Periplasmic binding protein-like II"/>
    <property type="match status" value="1"/>
</dbReference>
<evidence type="ECO:0000313" key="2">
    <source>
        <dbReference type="EMBL" id="MBB2185989.1"/>
    </source>
</evidence>
<dbReference type="PANTHER" id="PTHR30024">
    <property type="entry name" value="ALIPHATIC SULFONATES-BINDING PROTEIN-RELATED"/>
    <property type="match status" value="1"/>
</dbReference>
<evidence type="ECO:0000313" key="4">
    <source>
        <dbReference type="Proteomes" id="UP000254958"/>
    </source>
</evidence>
<proteinExistence type="predicted"/>
<dbReference type="Pfam" id="PF13379">
    <property type="entry name" value="NMT1_2"/>
    <property type="match status" value="1"/>
</dbReference>
<dbReference type="PANTHER" id="PTHR30024:SF21">
    <property type="entry name" value="ABC TRANSPORTER SUBSTRATE-BINDING PROTEIN"/>
    <property type="match status" value="1"/>
</dbReference>
<evidence type="ECO:0000256" key="1">
    <source>
        <dbReference type="SAM" id="MobiDB-lite"/>
    </source>
</evidence>
<sequence length="366" mass="38995">MSNPSHDPAFDDIHEPPPPEPGVRWGRRAVVLGGLAGLAGGTLLAARHSGARPLPRTPDGLRIVRLSLPVNAPCVAPLILAEQIGLYRDRGLKVEFTNWNDTPSLLEAVATGKVDLGAGMIMQFMRPLEQGFDLKLVAGTHGGCMRMVGSRRAGVTDDIASVRGKTIGIADATGFAYNTFALLLKSNGVDPLRDVAWRVYPAPLLEAALMKDDIQAYADSDPLMYLAQRRSGGDLVEILSNLSAPWQGRVCCVVAASNTLLRRDRSAVLGLVDAMVQASEICAADPMQVARAFAQYGAVKAPVEDIAAVLRMQTHHMHPLGHDLAAEVAFYAAQLKTIGVMSADLDPEAFARGIVDDVTKGDAAHV</sequence>
<dbReference type="EMBL" id="QQAW01000002">
    <property type="protein sequence ID" value="RDI39807.1"/>
    <property type="molecule type" value="Genomic_DNA"/>
</dbReference>
<dbReference type="AlphaFoldDB" id="A0A370G7N7"/>
<dbReference type="EMBL" id="JABEQI010000002">
    <property type="protein sequence ID" value="MBB2185989.1"/>
    <property type="molecule type" value="Genomic_DNA"/>
</dbReference>
<dbReference type="Proteomes" id="UP000254958">
    <property type="component" value="Unassembled WGS sequence"/>
</dbReference>
<comment type="caution">
    <text evidence="3">The sequence shown here is derived from an EMBL/GenBank/DDBJ whole genome shotgun (WGS) entry which is preliminary data.</text>
</comment>